<dbReference type="EMBL" id="MJFZ01001210">
    <property type="protein sequence ID" value="RAW22795.1"/>
    <property type="molecule type" value="Genomic_DNA"/>
</dbReference>
<dbReference type="VEuPathDB" id="FungiDB:PC110_g20769"/>
<evidence type="ECO:0000313" key="1">
    <source>
        <dbReference type="EMBL" id="RAW22795.1"/>
    </source>
</evidence>
<dbReference type="OrthoDB" id="116639at2759"/>
<sequence length="89" mass="10235">MRHLQPEKPCLFDIAGFDPQAHVSKRTPYETRIKVLWANFRGDGPKPDLGFALWECYHWILAGAIEKGFTKEASDPNHDRTLLKSKIDL</sequence>
<dbReference type="Proteomes" id="UP000251314">
    <property type="component" value="Unassembled WGS sequence"/>
</dbReference>
<accession>A0A329RDN0</accession>
<evidence type="ECO:0000313" key="2">
    <source>
        <dbReference type="Proteomes" id="UP000251314"/>
    </source>
</evidence>
<reference evidence="1 2" key="1">
    <citation type="submission" date="2018-01" db="EMBL/GenBank/DDBJ databases">
        <title>Draft genome of the strawberry crown rot pathogen Phytophthora cactorum.</title>
        <authorList>
            <person name="Armitage A.D."/>
            <person name="Lysoe E."/>
            <person name="Nellist C.F."/>
            <person name="Harrison R.J."/>
            <person name="Brurberg M.B."/>
        </authorList>
    </citation>
    <scope>NUCLEOTIDE SEQUENCE [LARGE SCALE GENOMIC DNA]</scope>
    <source>
        <strain evidence="1 2">10300</strain>
    </source>
</reference>
<comment type="caution">
    <text evidence="1">The sequence shown here is derived from an EMBL/GenBank/DDBJ whole genome shotgun (WGS) entry which is preliminary data.</text>
</comment>
<dbReference type="AlphaFoldDB" id="A0A329RDN0"/>
<name>A0A329RDN0_9STRA</name>
<keyword evidence="2" id="KW-1185">Reference proteome</keyword>
<proteinExistence type="predicted"/>
<protein>
    <submittedName>
        <fullName evidence="1">Uncharacterized protein</fullName>
    </submittedName>
</protein>
<gene>
    <name evidence="1" type="ORF">PC110_g20769</name>
</gene>
<organism evidence="1 2">
    <name type="scientific">Phytophthora cactorum</name>
    <dbReference type="NCBI Taxonomy" id="29920"/>
    <lineage>
        <taxon>Eukaryota</taxon>
        <taxon>Sar</taxon>
        <taxon>Stramenopiles</taxon>
        <taxon>Oomycota</taxon>
        <taxon>Peronosporomycetes</taxon>
        <taxon>Peronosporales</taxon>
        <taxon>Peronosporaceae</taxon>
        <taxon>Phytophthora</taxon>
    </lineage>
</organism>